<dbReference type="PANTHER" id="PTHR43747">
    <property type="entry name" value="FAD-BINDING PROTEIN"/>
    <property type="match status" value="1"/>
</dbReference>
<dbReference type="PANTHER" id="PTHR43747:SF4">
    <property type="entry name" value="FLAVIN-DEPENDENT TRYPTOPHAN HALOGENASE"/>
    <property type="match status" value="1"/>
</dbReference>
<dbReference type="PIRSF" id="PIRSF011396">
    <property type="entry name" value="Trp_halogenase"/>
    <property type="match status" value="1"/>
</dbReference>
<name>A0ABU9Y0C4_9SPHN</name>
<protein>
    <submittedName>
        <fullName evidence="1">Tryptophan halogenase family protein</fullName>
    </submittedName>
</protein>
<dbReference type="InterPro" id="IPR033856">
    <property type="entry name" value="Trp_halogen"/>
</dbReference>
<dbReference type="Gene3D" id="3.50.50.60">
    <property type="entry name" value="FAD/NAD(P)-binding domain"/>
    <property type="match status" value="1"/>
</dbReference>
<dbReference type="InterPro" id="IPR036188">
    <property type="entry name" value="FAD/NAD-bd_sf"/>
</dbReference>
<evidence type="ECO:0000313" key="2">
    <source>
        <dbReference type="Proteomes" id="UP001419910"/>
    </source>
</evidence>
<dbReference type="InterPro" id="IPR050816">
    <property type="entry name" value="Flavin-dep_Halogenase_NPB"/>
</dbReference>
<evidence type="ECO:0000313" key="1">
    <source>
        <dbReference type="EMBL" id="MEN2789246.1"/>
    </source>
</evidence>
<dbReference type="EMBL" id="JBDIME010000003">
    <property type="protein sequence ID" value="MEN2789246.1"/>
    <property type="molecule type" value="Genomic_DNA"/>
</dbReference>
<accession>A0ABU9Y0C4</accession>
<proteinExistence type="predicted"/>
<dbReference type="SUPFAM" id="SSF51905">
    <property type="entry name" value="FAD/NAD(P)-binding domain"/>
    <property type="match status" value="1"/>
</dbReference>
<reference evidence="1 2" key="1">
    <citation type="submission" date="2024-05" db="EMBL/GenBank/DDBJ databases">
        <authorList>
            <person name="Liu Q."/>
            <person name="Xin Y.-H."/>
        </authorList>
    </citation>
    <scope>NUCLEOTIDE SEQUENCE [LARGE SCALE GENOMIC DNA]</scope>
    <source>
        <strain evidence="1 2">CGMCC 1.10181</strain>
    </source>
</reference>
<sequence>MAQESVRQGVSTGYEGTMDGKRRILIVGGGTAGWLTAAYLAKSLEIFDNRRLEITLLESPDIGIIGVGEGTFPTIRTTLKFLGIDESRFIRAASATFKQGIRFVDWVRTPENGEHEHFFHPFEAPFQIEGANLVPYWLLQDEKARRPFAEAMTIQNRVAEAKRGPKRPDEGDFSGPLNYAYHFDAARLADVLAERARQLGVVHLQGLVGQVELDATGAIDHVVSLEHGRLEADLYIDCTGFRAELIGRALGVPFKSVRPILFTDRALTCKIPYDRPDTPIESYTIATAHEAGWTWDIGLNGARGIGCVYSSDHIGDDRAAEILHDYIGPRDHEIKTRRIAFEAGYRERQWVKNCVAVGLSGGFLEPLESTGVLLIEAAIGMIAEMFPHYGPVDAPARRFNELIAARYDNIVTFLKLHYCLSRRSEPFWRENADPASMPERLTELLEQWRHRPPGRFDFTLDLESFAFFNYQYILYGMGFKTDLSPGRADFPNTGAAEKTFARIRHFGERATLDLPAHRALIEQINGVGALSLAE</sequence>
<dbReference type="InterPro" id="IPR006905">
    <property type="entry name" value="Flavin_halogenase"/>
</dbReference>
<keyword evidence="2" id="KW-1185">Reference proteome</keyword>
<organism evidence="1 2">
    <name type="scientific">Sphingomonas oligophenolica</name>
    <dbReference type="NCBI Taxonomy" id="301154"/>
    <lineage>
        <taxon>Bacteria</taxon>
        <taxon>Pseudomonadati</taxon>
        <taxon>Pseudomonadota</taxon>
        <taxon>Alphaproteobacteria</taxon>
        <taxon>Sphingomonadales</taxon>
        <taxon>Sphingomonadaceae</taxon>
        <taxon>Sphingomonas</taxon>
    </lineage>
</organism>
<dbReference type="RefSeq" id="WP_343891900.1">
    <property type="nucleotide sequence ID" value="NZ_BAAAEH010000047.1"/>
</dbReference>
<gene>
    <name evidence="1" type="ORF">ABC974_06385</name>
</gene>
<dbReference type="Proteomes" id="UP001419910">
    <property type="component" value="Unassembled WGS sequence"/>
</dbReference>
<comment type="caution">
    <text evidence="1">The sequence shown here is derived from an EMBL/GenBank/DDBJ whole genome shotgun (WGS) entry which is preliminary data.</text>
</comment>
<dbReference type="Pfam" id="PF04820">
    <property type="entry name" value="Trp_halogenase"/>
    <property type="match status" value="1"/>
</dbReference>